<reference evidence="4 5" key="1">
    <citation type="submission" date="2020-10" db="EMBL/GenBank/DDBJ databases">
        <title>Connecting structure to function with the recovery of over 1000 high-quality activated sludge metagenome-assembled genomes encoding full-length rRNA genes using long-read sequencing.</title>
        <authorList>
            <person name="Singleton C.M."/>
            <person name="Petriglieri F."/>
            <person name="Kristensen J.M."/>
            <person name="Kirkegaard R.H."/>
            <person name="Michaelsen T.Y."/>
            <person name="Andersen M.H."/>
            <person name="Karst S.M."/>
            <person name="Dueholm M.S."/>
            <person name="Nielsen P.H."/>
            <person name="Albertsen M."/>
        </authorList>
    </citation>
    <scope>NUCLEOTIDE SEQUENCE [LARGE SCALE GENOMIC DNA]</scope>
    <source>
        <strain evidence="4">Ribe_18-Q3-R11-54_MAXAC.273</strain>
    </source>
</reference>
<accession>A0A9D7SXL7</accession>
<evidence type="ECO:0000256" key="1">
    <source>
        <dbReference type="ARBA" id="ARBA00023284"/>
    </source>
</evidence>
<gene>
    <name evidence="4" type="ORF">IPP15_14330</name>
</gene>
<dbReference type="PANTHER" id="PTHR42852">
    <property type="entry name" value="THIOL:DISULFIDE INTERCHANGE PROTEIN DSBE"/>
    <property type="match status" value="1"/>
</dbReference>
<dbReference type="AlphaFoldDB" id="A0A9D7SXL7"/>
<evidence type="ECO:0000256" key="2">
    <source>
        <dbReference type="SAM" id="SignalP"/>
    </source>
</evidence>
<dbReference type="InterPro" id="IPR036249">
    <property type="entry name" value="Thioredoxin-like_sf"/>
</dbReference>
<dbReference type="Proteomes" id="UP000808337">
    <property type="component" value="Unassembled WGS sequence"/>
</dbReference>
<comment type="caution">
    <text evidence="4">The sequence shown here is derived from an EMBL/GenBank/DDBJ whole genome shotgun (WGS) entry which is preliminary data.</text>
</comment>
<dbReference type="InterPro" id="IPR017937">
    <property type="entry name" value="Thioredoxin_CS"/>
</dbReference>
<dbReference type="CDD" id="cd02966">
    <property type="entry name" value="TlpA_like_family"/>
    <property type="match status" value="1"/>
</dbReference>
<sequence length="630" mass="70607">MKNLFALLLTLLTINQINAQTWTWSSETPKAGEIVNVDIKGLDVKGEMHMVAYSFKGKELVTNDVFCLTDKDGVHLSLLVPSETNWVRLVAKDADNQPITGDHKSVVKTGAPVKASQIEQAMATTMYARAVGLKRDDAGATALYREAIKADPEWLNNADVLSGYASSAKASKSDDDLKVIKGQLMAFDSKKSSESADLLTSAVRVSKSIGDTALSITLRKKLDKTYPKSMLKQEDQIALIGKAKTVDDKISIRNKFKSNFGLTDQSQGIYDRMTSSIIEDYATAQDWNKVESYINEIVDPMTKANACNEYAWTLSGEDIDKDAINLEIGARLSSASLSALTPDLKKPSSLSKQEWEKNLEFMRAQFGDTYALLLYKQGKYNEAIDHQAFAVKTTNYDSPDMNERFVIYLDKAGQKDELVSFVDQMIEMGKATEKMKEIHKKIWMTDKTPDQLYNKYVSKLEEKAKEKRLEEIKAMWMDASAINFTLKNLNGEDVSLADYKGKTVILDFWATWCGPCKASFPGMKKVVEHYAQDKDVVFLFVDTWENGEKIPERVSTFISDNKYPFPVILDSKNEVVANYKVDGIPTKFIIDKDQKIRFKAVGYSGNTDTLVEELMTMIEMTQNGGALQKS</sequence>
<dbReference type="PANTHER" id="PTHR42852:SF17">
    <property type="entry name" value="THIOREDOXIN-LIKE PROTEIN HI_1115"/>
    <property type="match status" value="1"/>
</dbReference>
<feature type="signal peptide" evidence="2">
    <location>
        <begin position="1"/>
        <end position="19"/>
    </location>
</feature>
<evidence type="ECO:0000259" key="3">
    <source>
        <dbReference type="PROSITE" id="PS51352"/>
    </source>
</evidence>
<dbReference type="PROSITE" id="PS51352">
    <property type="entry name" value="THIOREDOXIN_2"/>
    <property type="match status" value="1"/>
</dbReference>
<dbReference type="EMBL" id="JADKGY010000020">
    <property type="protein sequence ID" value="MBK9983540.1"/>
    <property type="molecule type" value="Genomic_DNA"/>
</dbReference>
<dbReference type="InterPro" id="IPR050553">
    <property type="entry name" value="Thioredoxin_ResA/DsbE_sf"/>
</dbReference>
<organism evidence="4 5">
    <name type="scientific">Candidatus Opimibacter skivensis</name>
    <dbReference type="NCBI Taxonomy" id="2982028"/>
    <lineage>
        <taxon>Bacteria</taxon>
        <taxon>Pseudomonadati</taxon>
        <taxon>Bacteroidota</taxon>
        <taxon>Saprospiria</taxon>
        <taxon>Saprospirales</taxon>
        <taxon>Saprospiraceae</taxon>
        <taxon>Candidatus Opimibacter</taxon>
    </lineage>
</organism>
<dbReference type="PROSITE" id="PS00194">
    <property type="entry name" value="THIOREDOXIN_1"/>
    <property type="match status" value="1"/>
</dbReference>
<dbReference type="InterPro" id="IPR013766">
    <property type="entry name" value="Thioredoxin_domain"/>
</dbReference>
<evidence type="ECO:0000313" key="4">
    <source>
        <dbReference type="EMBL" id="MBK9983540.1"/>
    </source>
</evidence>
<feature type="chain" id="PRO_5038670884" evidence="2">
    <location>
        <begin position="20"/>
        <end position="630"/>
    </location>
</feature>
<dbReference type="GO" id="GO:0016491">
    <property type="term" value="F:oxidoreductase activity"/>
    <property type="evidence" value="ECO:0007669"/>
    <property type="project" value="InterPro"/>
</dbReference>
<proteinExistence type="predicted"/>
<keyword evidence="1" id="KW-0676">Redox-active center</keyword>
<evidence type="ECO:0000313" key="5">
    <source>
        <dbReference type="Proteomes" id="UP000808337"/>
    </source>
</evidence>
<dbReference type="Pfam" id="PF00578">
    <property type="entry name" value="AhpC-TSA"/>
    <property type="match status" value="1"/>
</dbReference>
<name>A0A9D7SXL7_9BACT</name>
<dbReference type="GO" id="GO:0016209">
    <property type="term" value="F:antioxidant activity"/>
    <property type="evidence" value="ECO:0007669"/>
    <property type="project" value="InterPro"/>
</dbReference>
<feature type="domain" description="Thioredoxin" evidence="3">
    <location>
        <begin position="475"/>
        <end position="623"/>
    </location>
</feature>
<dbReference type="InterPro" id="IPR000866">
    <property type="entry name" value="AhpC/TSA"/>
</dbReference>
<keyword evidence="2" id="KW-0732">Signal</keyword>
<dbReference type="Gene3D" id="3.40.30.10">
    <property type="entry name" value="Glutaredoxin"/>
    <property type="match status" value="1"/>
</dbReference>
<protein>
    <submittedName>
        <fullName evidence="4">TlpA family protein disulfide reductase</fullName>
    </submittedName>
</protein>
<dbReference type="SUPFAM" id="SSF52833">
    <property type="entry name" value="Thioredoxin-like"/>
    <property type="match status" value="1"/>
</dbReference>